<evidence type="ECO:0000313" key="3">
    <source>
        <dbReference type="Proteomes" id="UP001063033"/>
    </source>
</evidence>
<evidence type="ECO:0000256" key="1">
    <source>
        <dbReference type="SAM" id="MobiDB-lite"/>
    </source>
</evidence>
<name>A0A977KNM2_9CAUD</name>
<protein>
    <submittedName>
        <fullName evidence="2">Uncharacterized protein</fullName>
    </submittedName>
</protein>
<keyword evidence="3" id="KW-1185">Reference proteome</keyword>
<evidence type="ECO:0000313" key="2">
    <source>
        <dbReference type="EMBL" id="UXE04789.1"/>
    </source>
</evidence>
<feature type="region of interest" description="Disordered" evidence="1">
    <location>
        <begin position="1"/>
        <end position="35"/>
    </location>
</feature>
<dbReference type="KEGG" id="vg:80020048"/>
<gene>
    <name evidence="2" type="primary">53</name>
    <name evidence="2" type="ORF">SEA_SHAMBRE1_53</name>
</gene>
<dbReference type="GeneID" id="80020048"/>
<proteinExistence type="predicted"/>
<accession>A0A977KNM2</accession>
<reference evidence="2" key="1">
    <citation type="submission" date="2022-08" db="EMBL/GenBank/DDBJ databases">
        <authorList>
            <person name="Dojs M.A."/>
            <person name="Fleischacker C.L."/>
            <person name="Jackson S.M."/>
            <person name="Feiring S.B."/>
            <person name="Webb R.J."/>
            <person name="Schaefbauer A.B."/>
            <person name="Vigness C.A."/>
            <person name="Boyle B.L."/>
            <person name="Frank J.R."/>
            <person name="Fleischacker T.C."/>
            <person name="Ackerman S.B."/>
            <person name="Balish M.F."/>
            <person name="Garlena R.A."/>
            <person name="Russell D.A."/>
            <person name="Jacobs-Sera D."/>
            <person name="Hatfull G.F."/>
        </authorList>
    </citation>
    <scope>NUCLEOTIDE SEQUENCE</scope>
</reference>
<organism evidence="2 3">
    <name type="scientific">Arthrobacter phage Shambre1</name>
    <dbReference type="NCBI Taxonomy" id="2927284"/>
    <lineage>
        <taxon>Viruses</taxon>
        <taxon>Duplodnaviria</taxon>
        <taxon>Heunggongvirae</taxon>
        <taxon>Uroviricota</taxon>
        <taxon>Caudoviricetes</taxon>
        <taxon>Bismarckvirus</taxon>
        <taxon>Bismarckvirus shambre1</taxon>
    </lineage>
</organism>
<dbReference type="RefSeq" id="YP_010755396.1">
    <property type="nucleotide sequence ID" value="NC_073469.1"/>
</dbReference>
<dbReference type="EMBL" id="OP297545">
    <property type="protein sequence ID" value="UXE04789.1"/>
    <property type="molecule type" value="Genomic_DNA"/>
</dbReference>
<dbReference type="Proteomes" id="UP001063033">
    <property type="component" value="Segment"/>
</dbReference>
<sequence length="100" mass="10470">MSSSKPSAPLEKPGIGKQAIAPATPTHRTPDRGRKLSDAIHRLAKLGETHQLGGTGQPVGIVLIYQGEAFLSASWGGNPEDRMKSLIDAAASEGLKKDAK</sequence>